<dbReference type="EMBL" id="HBUE01347854">
    <property type="protein sequence ID" value="CAG6601640.1"/>
    <property type="molecule type" value="Transcribed_RNA"/>
</dbReference>
<evidence type="ECO:0000313" key="2">
    <source>
        <dbReference type="EMBL" id="CAG6601640.1"/>
    </source>
</evidence>
<sequence length="105" mass="11872">MDISEATSHSFLYEESKFNVSSSGTFDSSWKTCFSRCDLLLHAYINLSAVIAGSSSFIYDMGFNMCSSCVIMDIFCLLSRHLMFLSWVSSVFFCAFFILSSSCYF</sequence>
<evidence type="ECO:0000256" key="1">
    <source>
        <dbReference type="SAM" id="Phobius"/>
    </source>
</evidence>
<name>A0A8D8KZ30_CULPI</name>
<protein>
    <submittedName>
        <fullName evidence="2">(northern house mosquito) hypothetical protein</fullName>
    </submittedName>
</protein>
<dbReference type="EMBL" id="HBUE01240804">
    <property type="protein sequence ID" value="CAG6549367.1"/>
    <property type="molecule type" value="Transcribed_RNA"/>
</dbReference>
<accession>A0A8D8KZ30</accession>
<reference evidence="2" key="1">
    <citation type="submission" date="2021-05" db="EMBL/GenBank/DDBJ databases">
        <authorList>
            <person name="Alioto T."/>
            <person name="Alioto T."/>
            <person name="Gomez Garrido J."/>
        </authorList>
    </citation>
    <scope>NUCLEOTIDE SEQUENCE</scope>
</reference>
<proteinExistence type="predicted"/>
<feature type="transmembrane region" description="Helical" evidence="1">
    <location>
        <begin position="39"/>
        <end position="59"/>
    </location>
</feature>
<feature type="transmembrane region" description="Helical" evidence="1">
    <location>
        <begin position="79"/>
        <end position="99"/>
    </location>
</feature>
<keyword evidence="1" id="KW-0472">Membrane</keyword>
<keyword evidence="1" id="KW-0812">Transmembrane</keyword>
<keyword evidence="1" id="KW-1133">Transmembrane helix</keyword>
<dbReference type="AlphaFoldDB" id="A0A8D8KZ30"/>
<organism evidence="2">
    <name type="scientific">Culex pipiens</name>
    <name type="common">House mosquito</name>
    <dbReference type="NCBI Taxonomy" id="7175"/>
    <lineage>
        <taxon>Eukaryota</taxon>
        <taxon>Metazoa</taxon>
        <taxon>Ecdysozoa</taxon>
        <taxon>Arthropoda</taxon>
        <taxon>Hexapoda</taxon>
        <taxon>Insecta</taxon>
        <taxon>Pterygota</taxon>
        <taxon>Neoptera</taxon>
        <taxon>Endopterygota</taxon>
        <taxon>Diptera</taxon>
        <taxon>Nematocera</taxon>
        <taxon>Culicoidea</taxon>
        <taxon>Culicidae</taxon>
        <taxon>Culicinae</taxon>
        <taxon>Culicini</taxon>
        <taxon>Culex</taxon>
        <taxon>Culex</taxon>
    </lineage>
</organism>